<feature type="signal peptide" evidence="2">
    <location>
        <begin position="1"/>
        <end position="18"/>
    </location>
</feature>
<evidence type="ECO:0000313" key="4">
    <source>
        <dbReference type="Proteomes" id="UP001203512"/>
    </source>
</evidence>
<organism evidence="3 4">
    <name type="scientific">Sphingobium agri</name>
    <dbReference type="NCBI Taxonomy" id="2933566"/>
    <lineage>
        <taxon>Bacteria</taxon>
        <taxon>Pseudomonadati</taxon>
        <taxon>Pseudomonadota</taxon>
        <taxon>Alphaproteobacteria</taxon>
        <taxon>Sphingomonadales</taxon>
        <taxon>Sphingomonadaceae</taxon>
        <taxon>Sphingobium</taxon>
    </lineage>
</organism>
<sequence>MRLLIALGLLLTPAAARAEWLEASSDHFVVYAETRATEARLFSQQLESYHAAMAAVTGSPNLRPSPSNRLTIYVVSSEAQVRKLYGANSQYIGGFYVPRAGGSIAIVPQVRATRGQIDTSMITLLHEYAHHFLIGSSSFPLPRWMSEGAAEFFSSAAFPSDGGVELGRPAQHRAYELYMAADVTAGDLLDPAAYEKRRSKRYDAFYGKSWLLYHYLTFSPERKGQLTRYLTLMSQGKDPRSAAIEAFGDFGQLEHELDRYLLKSRMTMIKLPASMIKTGPVVVQGMTAGASAVMPIIIRSRRGVDREMAKAVLADARAIASRFPKDAAVLSALAEAEHDAGNDKEAVAAAEAALAVDSRQVNAYVQKGLSLYRIAQDAPDRDESYKEARAPFTALNRIENDHPLPLFYYYDSFVRQGKTPSSLAIQALERASELAPFDLGLRMTLAMQQLRVGDRKQARRNLLPVAYNPHGGNMAEFASKTLERMDKEPNWDGSGMPVPASDNAIAAGP</sequence>
<keyword evidence="2" id="KW-0732">Signal</keyword>
<protein>
    <submittedName>
        <fullName evidence="3">DUF1570 domain-containing protein</fullName>
    </submittedName>
</protein>
<dbReference type="RefSeq" id="WP_247231128.1">
    <property type="nucleotide sequence ID" value="NZ_JALKHS010000006.1"/>
</dbReference>
<evidence type="ECO:0000256" key="2">
    <source>
        <dbReference type="SAM" id="SignalP"/>
    </source>
</evidence>
<dbReference type="SUPFAM" id="SSF48452">
    <property type="entry name" value="TPR-like"/>
    <property type="match status" value="1"/>
</dbReference>
<reference evidence="3 4" key="1">
    <citation type="submission" date="2022-04" db="EMBL/GenBank/DDBJ databases">
        <authorList>
            <person name="Huq M.A."/>
        </authorList>
    </citation>
    <scope>NUCLEOTIDE SEQUENCE [LARGE SCALE GENOMIC DNA]</scope>
    <source>
        <strain evidence="3 4">MAH-33</strain>
    </source>
</reference>
<keyword evidence="4" id="KW-1185">Reference proteome</keyword>
<dbReference type="Proteomes" id="UP001203512">
    <property type="component" value="Unassembled WGS sequence"/>
</dbReference>
<accession>A0ABT0DX28</accession>
<dbReference type="EMBL" id="JALKHS010000006">
    <property type="protein sequence ID" value="MCK0531522.1"/>
    <property type="molecule type" value="Genomic_DNA"/>
</dbReference>
<comment type="caution">
    <text evidence="3">The sequence shown here is derived from an EMBL/GenBank/DDBJ whole genome shotgun (WGS) entry which is preliminary data.</text>
</comment>
<evidence type="ECO:0000256" key="1">
    <source>
        <dbReference type="SAM" id="MobiDB-lite"/>
    </source>
</evidence>
<feature type="region of interest" description="Disordered" evidence="1">
    <location>
        <begin position="486"/>
        <end position="509"/>
    </location>
</feature>
<evidence type="ECO:0000313" key="3">
    <source>
        <dbReference type="EMBL" id="MCK0531522.1"/>
    </source>
</evidence>
<gene>
    <name evidence="3" type="ORF">MU848_07995</name>
</gene>
<proteinExistence type="predicted"/>
<dbReference type="Gene3D" id="1.25.40.10">
    <property type="entry name" value="Tetratricopeptide repeat domain"/>
    <property type="match status" value="1"/>
</dbReference>
<name>A0ABT0DX28_9SPHN</name>
<feature type="chain" id="PRO_5046899836" evidence="2">
    <location>
        <begin position="19"/>
        <end position="509"/>
    </location>
</feature>
<dbReference type="InterPro" id="IPR011990">
    <property type="entry name" value="TPR-like_helical_dom_sf"/>
</dbReference>